<organism evidence="1 2">
    <name type="scientific">Hymenobacter canadensis</name>
    <dbReference type="NCBI Taxonomy" id="2999067"/>
    <lineage>
        <taxon>Bacteria</taxon>
        <taxon>Pseudomonadati</taxon>
        <taxon>Bacteroidota</taxon>
        <taxon>Cytophagia</taxon>
        <taxon>Cytophagales</taxon>
        <taxon>Hymenobacteraceae</taxon>
        <taxon>Hymenobacter</taxon>
    </lineage>
</organism>
<proteinExistence type="predicted"/>
<evidence type="ECO:0000313" key="2">
    <source>
        <dbReference type="Proteomes" id="UP001211005"/>
    </source>
</evidence>
<name>A0ABY7LUY5_9BACT</name>
<evidence type="ECO:0000313" key="1">
    <source>
        <dbReference type="EMBL" id="WBA44196.1"/>
    </source>
</evidence>
<dbReference type="RefSeq" id="WP_269562224.1">
    <property type="nucleotide sequence ID" value="NZ_CP114768.1"/>
</dbReference>
<gene>
    <name evidence="1" type="ORF">O3303_20120</name>
</gene>
<accession>A0ABY7LUY5</accession>
<keyword evidence="1" id="KW-0614">Plasmid</keyword>
<reference evidence="1 2" key="1">
    <citation type="submission" date="2022-12" db="EMBL/GenBank/DDBJ databases">
        <title>Hymenobacter canadensis sp. nov. isolated from lake water of the Cambridge Bay, Canada.</title>
        <authorList>
            <person name="Kim W.H."/>
            <person name="Lee Y.M."/>
        </authorList>
    </citation>
    <scope>NUCLEOTIDE SEQUENCE [LARGE SCALE GENOMIC DNA]</scope>
    <source>
        <strain evidence="1 2">PAMC 29467</strain>
        <plasmid evidence="1 2">unnamed1</plasmid>
    </source>
</reference>
<protein>
    <submittedName>
        <fullName evidence="1">Uncharacterized protein</fullName>
    </submittedName>
</protein>
<sequence length="155" mass="17149">MTGNRWFRIRYAGQRHQEHGALIVGVNGSPAIVVAVDAETQEEIVLFDGSQHGYDALFGDAGTSAQRPALGAWDYYQDQDGEDTFGVGLSAYYQIDYEDEEEGYLDEVDEQGGITLPNGRQMPFAEAQQNGFDCFQIAITNQRGRTTEIVSEELA</sequence>
<keyword evidence="2" id="KW-1185">Reference proteome</keyword>
<dbReference type="EMBL" id="CP114768">
    <property type="protein sequence ID" value="WBA44196.1"/>
    <property type="molecule type" value="Genomic_DNA"/>
</dbReference>
<geneLocation type="plasmid" evidence="1 2">
    <name>unnamed1</name>
</geneLocation>
<dbReference type="Proteomes" id="UP001211005">
    <property type="component" value="Plasmid unnamed1"/>
</dbReference>